<feature type="region of interest" description="Disordered" evidence="11">
    <location>
        <begin position="57"/>
        <end position="84"/>
    </location>
</feature>
<dbReference type="SUPFAM" id="SSF50465">
    <property type="entry name" value="EF-Tu/eEF-1alpha/eIF2-gamma C-terminal domain"/>
    <property type="match status" value="1"/>
</dbReference>
<dbReference type="InterPro" id="IPR015033">
    <property type="entry name" value="HBS1-like_N"/>
</dbReference>
<keyword evidence="13" id="KW-1185">Reference proteome</keyword>
<dbReference type="Pfam" id="PF08938">
    <property type="entry name" value="HBS1_N"/>
    <property type="match status" value="1"/>
</dbReference>
<dbReference type="SUPFAM" id="SSF50447">
    <property type="entry name" value="Translation proteins"/>
    <property type="match status" value="1"/>
</dbReference>
<keyword evidence="7" id="KW-0810">Translation regulation</keyword>
<dbReference type="AlphaFoldDB" id="A0A182HSK0"/>
<evidence type="ECO:0000313" key="12">
    <source>
        <dbReference type="EnsemblMetazoa" id="AARA004256-PA"/>
    </source>
</evidence>
<evidence type="ECO:0000256" key="2">
    <source>
        <dbReference type="ARBA" id="ARBA00007249"/>
    </source>
</evidence>
<feature type="compositionally biased region" description="Polar residues" evidence="11">
    <location>
        <begin position="215"/>
        <end position="231"/>
    </location>
</feature>
<dbReference type="InterPro" id="IPR050100">
    <property type="entry name" value="TRAFAC_GTPase_members"/>
</dbReference>
<name>A0A182HSK0_ANOAR</name>
<dbReference type="GO" id="GO:0005525">
    <property type="term" value="F:GTP binding"/>
    <property type="evidence" value="ECO:0007669"/>
    <property type="project" value="UniProtKB-KW"/>
</dbReference>
<dbReference type="InterPro" id="IPR027417">
    <property type="entry name" value="P-loop_NTPase"/>
</dbReference>
<feature type="compositionally biased region" description="Basic and acidic residues" evidence="11">
    <location>
        <begin position="72"/>
        <end position="84"/>
    </location>
</feature>
<dbReference type="GO" id="GO:0003924">
    <property type="term" value="F:GTPase activity"/>
    <property type="evidence" value="ECO:0007669"/>
    <property type="project" value="InterPro"/>
</dbReference>
<dbReference type="CDD" id="cd16267">
    <property type="entry name" value="HBS1-like_II"/>
    <property type="match status" value="1"/>
</dbReference>
<evidence type="ECO:0000256" key="10">
    <source>
        <dbReference type="ARBA" id="ARBA00049117"/>
    </source>
</evidence>
<sequence>MSRHRNVRNAVYDDYDDDDYQYGQSVEDDCISPTDASQWIYDRAKGQQSMSEFLANNRDIEEEDDDELAAETGREGPAHKRRDSECFQMPELNDEDRARLMSCMDEIRDIVGETCSDRQMVEAIMKHDYECSKALDEILNSNKTPPAALGAKPGSKLTAGAAMEKGNLAPNNQPTTLGSARFALPKVQFGAVGGGGGGGGGGSGNLNDLVKQRMKQNSLSDPPVDKNTTTGCAEGGGKENNEPGTLKQSSTLAQFAALSIGASTPVAMKSFTNLSDLAKHHLESKGTPPSFPATAASPRFAVPQLFKQPFACASPPTAVASGGGTAAPPSQSTDQQMLGQTGWILDLKSALIKKKPDATAVAAGSGKSLKQTGTASVDHIQYGFIDCDITETVKPTIDEFCTIDASEVLERDLSSHRTLTSSPMGVVVGIGERLLERSEKKLQAAGRNVPIIVATPSADVRPSNDAASTVIITPNASVAKKTLAFEVTSSPRMQSPSVSGRNTPEITEEAARQQQSFKSTPKEPSRNAKELFGKERGDRKDHIHMVVIGHVDAGKSTLMGHLLYDTGNVSQRIMHKHEQESKKLGKSSFMYAWVLDETGEERERGITMDVGSTRFETAKKEITLLDAPGHKDFIPNMISGANQADVALLVVDATRGEFETGFEQGGQTREHALLVRSLGVSQLGVVVNKLDTVGWSKERFDEIVNKLKVFLKQAGFRDADVTYVPCSGLTGENLVKDPTDPALTAWYNGPTLLKVIDSFKTPDRAIDKPFRLSVADIFKGTGSGFCLCGRIESGMVCVNDKVLVCPSKEQAVVKNITIDELPQQTAFAGDQVSLTLANIDINNISVGYILSDIYHPVPLATRILARIVVFNIKVPITRGYPVLLHHQSLIEPATIRKLKAQLHKGTGEVIKKNPRCLGNNSCALVEIEFQRPIGMERYADFKDLGRIMLRVEGVTIAAGLVTEIVK</sequence>
<evidence type="ECO:0000256" key="5">
    <source>
        <dbReference type="ARBA" id="ARBA00022741"/>
    </source>
</evidence>
<evidence type="ECO:0000256" key="6">
    <source>
        <dbReference type="ARBA" id="ARBA00022801"/>
    </source>
</evidence>
<keyword evidence="5" id="KW-0547">Nucleotide-binding</keyword>
<organism evidence="12 13">
    <name type="scientific">Anopheles arabiensis</name>
    <name type="common">Mosquito</name>
    <dbReference type="NCBI Taxonomy" id="7173"/>
    <lineage>
        <taxon>Eukaryota</taxon>
        <taxon>Metazoa</taxon>
        <taxon>Ecdysozoa</taxon>
        <taxon>Arthropoda</taxon>
        <taxon>Hexapoda</taxon>
        <taxon>Insecta</taxon>
        <taxon>Pterygota</taxon>
        <taxon>Neoptera</taxon>
        <taxon>Endopterygota</taxon>
        <taxon>Diptera</taxon>
        <taxon>Nematocera</taxon>
        <taxon>Culicoidea</taxon>
        <taxon>Culicidae</taxon>
        <taxon>Anophelinae</taxon>
        <taxon>Anopheles</taxon>
    </lineage>
</organism>
<dbReference type="CDD" id="cd04093">
    <property type="entry name" value="HBS1_C_III"/>
    <property type="match status" value="1"/>
</dbReference>
<dbReference type="Pfam" id="PF22594">
    <property type="entry name" value="GTP-eEF1A_C"/>
    <property type="match status" value="1"/>
</dbReference>
<dbReference type="VEuPathDB" id="VectorBase:AARA004256"/>
<dbReference type="Gene3D" id="1.10.8.10">
    <property type="entry name" value="DNA helicase RuvA subunit, C-terminal domain"/>
    <property type="match status" value="1"/>
</dbReference>
<dbReference type="GO" id="GO:0005737">
    <property type="term" value="C:cytoplasm"/>
    <property type="evidence" value="ECO:0007669"/>
    <property type="project" value="UniProtKB-SubCell"/>
</dbReference>
<dbReference type="Pfam" id="PF00009">
    <property type="entry name" value="GTP_EFTU"/>
    <property type="match status" value="1"/>
</dbReference>
<keyword evidence="3" id="KW-0963">Cytoplasm</keyword>
<dbReference type="Gene3D" id="3.40.50.300">
    <property type="entry name" value="P-loop containing nucleotide triphosphate hydrolases"/>
    <property type="match status" value="1"/>
</dbReference>
<evidence type="ECO:0000313" key="13">
    <source>
        <dbReference type="Proteomes" id="UP000075840"/>
    </source>
</evidence>
<dbReference type="FunFam" id="3.40.50.300:FF:000204">
    <property type="entry name" value="Translation elongation factor Tu"/>
    <property type="match status" value="1"/>
</dbReference>
<feature type="region of interest" description="Disordered" evidence="11">
    <location>
        <begin position="489"/>
        <end position="534"/>
    </location>
</feature>
<dbReference type="InterPro" id="IPR000795">
    <property type="entry name" value="T_Tr_GTP-bd_dom"/>
</dbReference>
<evidence type="ECO:0000256" key="1">
    <source>
        <dbReference type="ARBA" id="ARBA00004496"/>
    </source>
</evidence>
<evidence type="ECO:0000256" key="4">
    <source>
        <dbReference type="ARBA" id="ARBA00022553"/>
    </source>
</evidence>
<comment type="catalytic activity">
    <reaction evidence="10">
        <text>GTP + H2O = GDP + phosphate + H(+)</text>
        <dbReference type="Rhea" id="RHEA:19669"/>
        <dbReference type="ChEBI" id="CHEBI:15377"/>
        <dbReference type="ChEBI" id="CHEBI:15378"/>
        <dbReference type="ChEBI" id="CHEBI:37565"/>
        <dbReference type="ChEBI" id="CHEBI:43474"/>
        <dbReference type="ChEBI" id="CHEBI:58189"/>
    </reaction>
    <physiologicalReaction direction="left-to-right" evidence="10">
        <dbReference type="Rhea" id="RHEA:19670"/>
    </physiologicalReaction>
</comment>
<dbReference type="PROSITE" id="PS51722">
    <property type="entry name" value="G_TR_2"/>
    <property type="match status" value="1"/>
</dbReference>
<keyword evidence="9" id="KW-0342">GTP-binding</keyword>
<dbReference type="EnsemblMetazoa" id="AARA004256-RA">
    <property type="protein sequence ID" value="AARA004256-PA"/>
    <property type="gene ID" value="AARA004256"/>
</dbReference>
<dbReference type="PANTHER" id="PTHR23115">
    <property type="entry name" value="TRANSLATION FACTOR"/>
    <property type="match status" value="1"/>
</dbReference>
<evidence type="ECO:0000256" key="3">
    <source>
        <dbReference type="ARBA" id="ARBA00022490"/>
    </source>
</evidence>
<dbReference type="InterPro" id="IPR054696">
    <property type="entry name" value="GTP-eEF1A_C"/>
</dbReference>
<dbReference type="FunFam" id="2.40.30.10:FF:000035">
    <property type="entry name" value="HBS1-like translational GTPase"/>
    <property type="match status" value="1"/>
</dbReference>
<dbReference type="InterPro" id="IPR009001">
    <property type="entry name" value="Transl_elong_EF1A/Init_IF2_C"/>
</dbReference>
<dbReference type="Proteomes" id="UP000075840">
    <property type="component" value="Unassembled WGS sequence"/>
</dbReference>
<dbReference type="GO" id="GO:0006417">
    <property type="term" value="P:regulation of translation"/>
    <property type="evidence" value="ECO:0007669"/>
    <property type="project" value="UniProtKB-KW"/>
</dbReference>
<evidence type="ECO:0000256" key="8">
    <source>
        <dbReference type="ARBA" id="ARBA00022917"/>
    </source>
</evidence>
<evidence type="ECO:0000256" key="11">
    <source>
        <dbReference type="SAM" id="MobiDB-lite"/>
    </source>
</evidence>
<comment type="subcellular location">
    <subcellularLocation>
        <location evidence="1">Cytoplasm</location>
    </subcellularLocation>
</comment>
<dbReference type="FunFam" id="2.40.30.10:FF:000020">
    <property type="entry name" value="Translation elongation factor EF-1"/>
    <property type="match status" value="1"/>
</dbReference>
<dbReference type="SUPFAM" id="SSF109732">
    <property type="entry name" value="HBS1-like domain"/>
    <property type="match status" value="1"/>
</dbReference>
<comment type="similarity">
    <text evidence="2">Belongs to the TRAFAC class translation factor GTPase superfamily. Classic translation factor GTPase family. EF-Tu/EF-1A subfamily.</text>
</comment>
<proteinExistence type="inferred from homology"/>
<dbReference type="Gene3D" id="2.40.30.10">
    <property type="entry name" value="Translation factors"/>
    <property type="match status" value="2"/>
</dbReference>
<evidence type="ECO:0000256" key="7">
    <source>
        <dbReference type="ARBA" id="ARBA00022845"/>
    </source>
</evidence>
<dbReference type="VEuPathDB" id="VectorBase:AARA21_003427"/>
<feature type="compositionally biased region" description="Basic and acidic residues" evidence="11">
    <location>
        <begin position="520"/>
        <end position="534"/>
    </location>
</feature>
<feature type="compositionally biased region" description="Acidic residues" evidence="11">
    <location>
        <begin position="60"/>
        <end position="69"/>
    </location>
</feature>
<reference evidence="12" key="1">
    <citation type="submission" date="2022-08" db="UniProtKB">
        <authorList>
            <consortium name="EnsemblMetazoa"/>
        </authorList>
    </citation>
    <scope>IDENTIFICATION</scope>
    <source>
        <strain evidence="12">Dongola</strain>
    </source>
</reference>
<dbReference type="EMBL" id="APCN01000281">
    <property type="status" value="NOT_ANNOTATED_CDS"/>
    <property type="molecule type" value="Genomic_DNA"/>
</dbReference>
<dbReference type="PRINTS" id="PR00315">
    <property type="entry name" value="ELONGATNFCT"/>
</dbReference>
<keyword evidence="4" id="KW-0597">Phosphoprotein</keyword>
<keyword evidence="8" id="KW-0648">Protein biosynthesis</keyword>
<dbReference type="InterPro" id="IPR009000">
    <property type="entry name" value="Transl_B-barrel_sf"/>
</dbReference>
<dbReference type="SUPFAM" id="SSF52540">
    <property type="entry name" value="P-loop containing nucleoside triphosphate hydrolases"/>
    <property type="match status" value="1"/>
</dbReference>
<accession>A0A182HSK0</accession>
<feature type="region of interest" description="Disordered" evidence="11">
    <location>
        <begin position="215"/>
        <end position="246"/>
    </location>
</feature>
<dbReference type="CDD" id="cd01883">
    <property type="entry name" value="EF1_alpha"/>
    <property type="match status" value="1"/>
</dbReference>
<feature type="compositionally biased region" description="Polar residues" evidence="11">
    <location>
        <begin position="489"/>
        <end position="505"/>
    </location>
</feature>
<dbReference type="InterPro" id="IPR037189">
    <property type="entry name" value="HBS1-like_N_sf"/>
</dbReference>
<protein>
    <submittedName>
        <fullName evidence="12">Uncharacterized protein</fullName>
    </submittedName>
</protein>
<dbReference type="Pfam" id="PF03144">
    <property type="entry name" value="GTP_EFTU_D2"/>
    <property type="match status" value="1"/>
</dbReference>
<keyword evidence="6" id="KW-0378">Hydrolase</keyword>
<dbReference type="InterPro" id="IPR004161">
    <property type="entry name" value="EFTu-like_2"/>
</dbReference>
<evidence type="ECO:0000256" key="9">
    <source>
        <dbReference type="ARBA" id="ARBA00023134"/>
    </source>
</evidence>
<dbReference type="GO" id="GO:0006412">
    <property type="term" value="P:translation"/>
    <property type="evidence" value="ECO:0007669"/>
    <property type="project" value="UniProtKB-KW"/>
</dbReference>